<evidence type="ECO:0000313" key="3">
    <source>
        <dbReference type="Proteomes" id="UP000826540"/>
    </source>
</evidence>
<accession>A0ABX8X3V8</accession>
<organism evidence="2 3">
    <name type="scientific">Sphaerospermopsis torques-reginae ITEP-024</name>
    <dbReference type="NCBI Taxonomy" id="984208"/>
    <lineage>
        <taxon>Bacteria</taxon>
        <taxon>Bacillati</taxon>
        <taxon>Cyanobacteriota</taxon>
        <taxon>Cyanophyceae</taxon>
        <taxon>Nostocales</taxon>
        <taxon>Aphanizomenonaceae</taxon>
        <taxon>Sphaerospermopsis</taxon>
        <taxon>Sphaerospermopsis torques-reginae</taxon>
    </lineage>
</organism>
<keyword evidence="1" id="KW-0812">Transmembrane</keyword>
<feature type="transmembrane region" description="Helical" evidence="1">
    <location>
        <begin position="21"/>
        <end position="39"/>
    </location>
</feature>
<protein>
    <recommendedName>
        <fullName evidence="4">Transmembrane protein</fullName>
    </recommendedName>
</protein>
<sequence length="148" mass="16911">MTQKQKKQGNNNLDPGCQGCIILLVIPLSIWISSQVYFFQNTGKLNINFPKIQFGRAKTVDLCNESLKNTTYARNVNINQDGVVEFDVDYNFTLENGPSTYNIEWGKQGDVMWSWVNSYVSSDVMARCKGPVNIKYTYIYVKKYIGIV</sequence>
<keyword evidence="1" id="KW-0472">Membrane</keyword>
<dbReference type="EMBL" id="CP080598">
    <property type="protein sequence ID" value="QYX33358.1"/>
    <property type="molecule type" value="Genomic_DNA"/>
</dbReference>
<gene>
    <name evidence="2" type="ORF">K2F26_08595</name>
</gene>
<keyword evidence="1" id="KW-1133">Transmembrane helix</keyword>
<evidence type="ECO:0000256" key="1">
    <source>
        <dbReference type="SAM" id="Phobius"/>
    </source>
</evidence>
<evidence type="ECO:0008006" key="4">
    <source>
        <dbReference type="Google" id="ProtNLM"/>
    </source>
</evidence>
<dbReference type="Proteomes" id="UP000826540">
    <property type="component" value="Chromosome"/>
</dbReference>
<name>A0ABX8X3V8_9CYAN</name>
<dbReference type="RefSeq" id="WP_220611123.1">
    <property type="nucleotide sequence ID" value="NZ_CP080598.1"/>
</dbReference>
<proteinExistence type="predicted"/>
<reference evidence="2 3" key="1">
    <citation type="journal article" date="2022" name="J. Am. Chem. Soc.">
        <title>Biosynthesis of Guanitoxin Enables Global Environmental Detection in Freshwater Cyanobacteria.</title>
        <authorList>
            <person name="Lima S.T."/>
            <person name="Fallon T.R."/>
            <person name="Cordoza J.L."/>
            <person name="Chekan J.R."/>
            <person name="Delbaje E."/>
            <person name="Hopiavuori A.R."/>
            <person name="Alvarenga D.O."/>
            <person name="Wood S.M."/>
            <person name="Luhavaya H."/>
            <person name="Baumgartner J.T."/>
            <person name="Dorr F.A."/>
            <person name="Etchegaray A."/>
            <person name="Pinto E."/>
            <person name="McKinnie S.M.K."/>
            <person name="Fiore M.F."/>
            <person name="Moore B.S."/>
        </authorList>
    </citation>
    <scope>NUCLEOTIDE SEQUENCE [LARGE SCALE GENOMIC DNA]</scope>
    <source>
        <strain evidence="2 3">ITEP-024</strain>
    </source>
</reference>
<evidence type="ECO:0000313" key="2">
    <source>
        <dbReference type="EMBL" id="QYX33358.1"/>
    </source>
</evidence>
<keyword evidence="3" id="KW-1185">Reference proteome</keyword>